<evidence type="ECO:0000313" key="3">
    <source>
        <dbReference type="EMBL" id="KAF0893915.1"/>
    </source>
</evidence>
<dbReference type="NCBIfam" id="TIGR01640">
    <property type="entry name" value="F_box_assoc_1"/>
    <property type="match status" value="1"/>
</dbReference>
<evidence type="ECO:0000313" key="4">
    <source>
        <dbReference type="Proteomes" id="UP000479710"/>
    </source>
</evidence>
<keyword evidence="4" id="KW-1185">Reference proteome</keyword>
<dbReference type="InterPro" id="IPR017451">
    <property type="entry name" value="F-box-assoc_interact_dom"/>
</dbReference>
<organism evidence="3 4">
    <name type="scientific">Oryza meyeriana var. granulata</name>
    <dbReference type="NCBI Taxonomy" id="110450"/>
    <lineage>
        <taxon>Eukaryota</taxon>
        <taxon>Viridiplantae</taxon>
        <taxon>Streptophyta</taxon>
        <taxon>Embryophyta</taxon>
        <taxon>Tracheophyta</taxon>
        <taxon>Spermatophyta</taxon>
        <taxon>Magnoliopsida</taxon>
        <taxon>Liliopsida</taxon>
        <taxon>Poales</taxon>
        <taxon>Poaceae</taxon>
        <taxon>BOP clade</taxon>
        <taxon>Oryzoideae</taxon>
        <taxon>Oryzeae</taxon>
        <taxon>Oryzinae</taxon>
        <taxon>Oryza</taxon>
        <taxon>Oryza meyeriana</taxon>
    </lineage>
</organism>
<name>A0A6G1BZX0_9ORYZ</name>
<protein>
    <recommendedName>
        <fullName evidence="2">F-box associated beta-propeller type 3 domain-containing protein</fullName>
    </recommendedName>
</protein>
<sequence>MSRLLLARLASAARHPDPVPSRPPLPTQLPAPAYSALRGHASLPCHTSDRASSGPDAHHPLDAIPRPLIADSTGFCPRSGGGVVPRPGGALRQRGVGLATRAVRSCYRFRTDDDGMVALAVFEEEGDGGGGGGGGGGDGGVIKVGDPQWREIAAERLTAVTDTLSRIDLDRQDISSVALHRKLHWQLRTNSAQWVILVFDMVTEEFRSMVALECTSTWVRGLAALSGRLCSLVMSMSMSLEMWVLDDSHEQQSWQLMRVVAMTAADQLDLANFWESDMRMFLKVDMKQDIEHEVEEIIIHHGNKITSRPIFPFDLRRNAAVYNVRYNNWRKESMCGNGESIMYKESIVPYQMSFGVRKNQKQ</sequence>
<feature type="region of interest" description="Disordered" evidence="1">
    <location>
        <begin position="12"/>
        <end position="32"/>
    </location>
</feature>
<accession>A0A6G1BZX0</accession>
<dbReference type="AlphaFoldDB" id="A0A6G1BZX0"/>
<dbReference type="InterPro" id="IPR013187">
    <property type="entry name" value="F-box-assoc_dom_typ3"/>
</dbReference>
<dbReference type="Proteomes" id="UP000479710">
    <property type="component" value="Unassembled WGS sequence"/>
</dbReference>
<proteinExistence type="predicted"/>
<comment type="caution">
    <text evidence="3">The sequence shown here is derived from an EMBL/GenBank/DDBJ whole genome shotgun (WGS) entry which is preliminary data.</text>
</comment>
<evidence type="ECO:0000256" key="1">
    <source>
        <dbReference type="SAM" id="MobiDB-lite"/>
    </source>
</evidence>
<feature type="domain" description="F-box associated beta-propeller type 3" evidence="2">
    <location>
        <begin position="183"/>
        <end position="264"/>
    </location>
</feature>
<feature type="compositionally biased region" description="Pro residues" evidence="1">
    <location>
        <begin position="18"/>
        <end position="29"/>
    </location>
</feature>
<gene>
    <name evidence="3" type="ORF">E2562_031446</name>
</gene>
<dbReference type="EMBL" id="SPHZ02000011">
    <property type="protein sequence ID" value="KAF0893915.1"/>
    <property type="molecule type" value="Genomic_DNA"/>
</dbReference>
<evidence type="ECO:0000259" key="2">
    <source>
        <dbReference type="Pfam" id="PF08268"/>
    </source>
</evidence>
<reference evidence="3 4" key="1">
    <citation type="submission" date="2019-11" db="EMBL/GenBank/DDBJ databases">
        <title>Whole genome sequence of Oryza granulata.</title>
        <authorList>
            <person name="Li W."/>
        </authorList>
    </citation>
    <scope>NUCLEOTIDE SEQUENCE [LARGE SCALE GENOMIC DNA]</scope>
    <source>
        <strain evidence="4">cv. Menghai</strain>
        <tissue evidence="3">Leaf</tissue>
    </source>
</reference>
<dbReference type="Pfam" id="PF08268">
    <property type="entry name" value="FBA_3"/>
    <property type="match status" value="1"/>
</dbReference>